<sequence length="731" mass="80757">MKGGKDEEKVMGPMFPRLHVSDTEKGGPRPPPRNKMALYEQLSAPSRRFNSHTASAFPPRSNKTNTLVVSSSSSQGGSCERSVFSSFYIPPPTTHSTVKLHSHSSDQMNLNAMAIQLERNSMRKAGCKASDTTRNSSSASQCSFSPTHNSSNSNNSCGKKIRYEDDFVVPTFVQSGISQGFNVNGHGGERSTPYSAYPSRSTAIEGNSPQKSMVVACNSSVLLQNTHDKPLKEIGTTDLKVRKQKRNLSEEKPKETVAIRDRFEKSGSQPLTGKLISKPSRHVSASLNQEHHSSPINELQSRQNKNSQLYLESAGLRQENNCIYENDVAERENASRVRSEWCLRDSLEKYPNQVENCVGGDEDNANESMLVGDQNDDITVTSMVDSISRFEVSPDDVVGVMGQKNFWDARREIANEQRVFAVQVFELHRLIEVQKLISASPDILLESNPYLGRPSLMVPSKKEPSEYLLKSQPQVVLQKNDSHKPSTIGDHLTDNAVRKLPPAPTLNDNVNKGHVNQHSGSNTCSKDWYTGPCPPTAGFLAPFYRGCGPISILPDPAFGAPSSRRQPVAQSYFHPYAFPVADAITSVVEQVSPSGGVQAQHVQAEQMSMGEVNFNMQSGSSYNLSNRKSEAFSCCIRKFQTSKDSELQDNSVSSPCVRVPGDHYDAEEFDMLPPFPMASAAKCLDKREQAPSNDQQIHVIKVVPHNARSATESVARIFRTIQEERQQFNSL</sequence>
<gene>
    <name evidence="1" type="ORF">MRB53_017684</name>
</gene>
<dbReference type="Proteomes" id="UP001234297">
    <property type="component" value="Chromosome 5"/>
</dbReference>
<name>A0ACC2M5T2_PERAE</name>
<protein>
    <submittedName>
        <fullName evidence="1">Uncharacterized protein</fullName>
    </submittedName>
</protein>
<accession>A0ACC2M5T2</accession>
<keyword evidence="2" id="KW-1185">Reference proteome</keyword>
<evidence type="ECO:0000313" key="1">
    <source>
        <dbReference type="EMBL" id="KAJ8640990.1"/>
    </source>
</evidence>
<dbReference type="EMBL" id="CM056813">
    <property type="protein sequence ID" value="KAJ8640990.1"/>
    <property type="molecule type" value="Genomic_DNA"/>
</dbReference>
<organism evidence="1 2">
    <name type="scientific">Persea americana</name>
    <name type="common">Avocado</name>
    <dbReference type="NCBI Taxonomy" id="3435"/>
    <lineage>
        <taxon>Eukaryota</taxon>
        <taxon>Viridiplantae</taxon>
        <taxon>Streptophyta</taxon>
        <taxon>Embryophyta</taxon>
        <taxon>Tracheophyta</taxon>
        <taxon>Spermatophyta</taxon>
        <taxon>Magnoliopsida</taxon>
        <taxon>Magnoliidae</taxon>
        <taxon>Laurales</taxon>
        <taxon>Lauraceae</taxon>
        <taxon>Persea</taxon>
    </lineage>
</organism>
<comment type="caution">
    <text evidence="1">The sequence shown here is derived from an EMBL/GenBank/DDBJ whole genome shotgun (WGS) entry which is preliminary data.</text>
</comment>
<reference evidence="1 2" key="1">
    <citation type="journal article" date="2022" name="Hortic Res">
        <title>A haplotype resolved chromosomal level avocado genome allows analysis of novel avocado genes.</title>
        <authorList>
            <person name="Nath O."/>
            <person name="Fletcher S.J."/>
            <person name="Hayward A."/>
            <person name="Shaw L.M."/>
            <person name="Masouleh A.K."/>
            <person name="Furtado A."/>
            <person name="Henry R.J."/>
            <person name="Mitter N."/>
        </authorList>
    </citation>
    <scope>NUCLEOTIDE SEQUENCE [LARGE SCALE GENOMIC DNA]</scope>
    <source>
        <strain evidence="2">cv. Hass</strain>
    </source>
</reference>
<proteinExistence type="predicted"/>
<evidence type="ECO:0000313" key="2">
    <source>
        <dbReference type="Proteomes" id="UP001234297"/>
    </source>
</evidence>